<feature type="compositionally biased region" description="Acidic residues" evidence="7">
    <location>
        <begin position="206"/>
        <end position="215"/>
    </location>
</feature>
<dbReference type="InterPro" id="IPR019147">
    <property type="entry name" value="SWAP_N_domain"/>
</dbReference>
<keyword evidence="3" id="KW-0694">RNA-binding</keyword>
<dbReference type="GO" id="GO:0003723">
    <property type="term" value="F:RNA binding"/>
    <property type="evidence" value="ECO:0007669"/>
    <property type="project" value="UniProtKB-KW"/>
</dbReference>
<dbReference type="Proteomes" id="UP001558652">
    <property type="component" value="Unassembled WGS sequence"/>
</dbReference>
<feature type="domain" description="SURP motif" evidence="8">
    <location>
        <begin position="142"/>
        <end position="184"/>
    </location>
</feature>
<accession>A0ABD0Z7V3</accession>
<dbReference type="EMBL" id="JBFDAA010000001">
    <property type="protein sequence ID" value="KAL1140652.1"/>
    <property type="molecule type" value="Genomic_DNA"/>
</dbReference>
<feature type="compositionally biased region" description="Basic and acidic residues" evidence="7">
    <location>
        <begin position="216"/>
        <end position="225"/>
    </location>
</feature>
<evidence type="ECO:0000256" key="3">
    <source>
        <dbReference type="ARBA" id="ARBA00022884"/>
    </source>
</evidence>
<dbReference type="AlphaFoldDB" id="A0ABD0Z7V3"/>
<keyword evidence="2" id="KW-0677">Repeat</keyword>
<keyword evidence="6" id="KW-0508">mRNA splicing</keyword>
<keyword evidence="5" id="KW-0804">Transcription</keyword>
<name>A0ABD0Z7V3_9HEMI</name>
<dbReference type="SMART" id="SM01141">
    <property type="entry name" value="DRY_EERY"/>
    <property type="match status" value="1"/>
</dbReference>
<feature type="compositionally biased region" description="Basic and acidic residues" evidence="7">
    <location>
        <begin position="396"/>
        <end position="407"/>
    </location>
</feature>
<keyword evidence="10" id="KW-1185">Reference proteome</keyword>
<evidence type="ECO:0000256" key="5">
    <source>
        <dbReference type="ARBA" id="ARBA00023163"/>
    </source>
</evidence>
<dbReference type="Pfam" id="PF01805">
    <property type="entry name" value="Surp"/>
    <property type="match status" value="2"/>
</dbReference>
<dbReference type="Pfam" id="PF09750">
    <property type="entry name" value="DRY_EERY"/>
    <property type="match status" value="1"/>
</dbReference>
<keyword evidence="1" id="KW-0507">mRNA processing</keyword>
<proteinExistence type="predicted"/>
<dbReference type="GO" id="GO:0006397">
    <property type="term" value="P:mRNA processing"/>
    <property type="evidence" value="ECO:0007669"/>
    <property type="project" value="UniProtKB-KW"/>
</dbReference>
<feature type="region of interest" description="Disordered" evidence="7">
    <location>
        <begin position="346"/>
        <end position="407"/>
    </location>
</feature>
<feature type="region of interest" description="Disordered" evidence="7">
    <location>
        <begin position="287"/>
        <end position="331"/>
    </location>
</feature>
<dbReference type="GO" id="GO:0008380">
    <property type="term" value="P:RNA splicing"/>
    <property type="evidence" value="ECO:0007669"/>
    <property type="project" value="UniProtKB-KW"/>
</dbReference>
<sequence>MIDSGQHLIPWMGDDSLKIDRYDGRGTLYDLASHEPNPTSFEQLTYDELETERLCDKERYRFLSKNEEEEAIYQEEEMKRFYQQTNAYSQVAYVYEDQALPTVEENPVSDDVTSQSKPFVLPTELSVPPDMTLPETMKLHAIIERTALFISQQGPQMEIIMKLKQHGNKQFDFLSHNDPLHPYYKLLLTSIKSGSYTPAEEKSWSDVEEQEEQDDNDKTSQKTEPEISADNPPDDVKKIVEVMVKYMAKNGPPFEVQIIKMCDSRFSFLNPSNKFYQYYQNRLKEAPKSEKWEPVKKEKEETKTVKEDPETENNDSNSSEKSVDKGLKRKPNPVCFSIKKAKENEGLEVPSALPLEDSSDENEQETSPKNTESGKVESSPESSEEKKVESRKRKSYGREKDAHIQKERKLKVAQFLKCLKNKQT</sequence>
<feature type="compositionally biased region" description="Basic and acidic residues" evidence="7">
    <location>
        <begin position="287"/>
        <end position="308"/>
    </location>
</feature>
<dbReference type="InterPro" id="IPR000061">
    <property type="entry name" value="Surp"/>
</dbReference>
<evidence type="ECO:0000256" key="1">
    <source>
        <dbReference type="ARBA" id="ARBA00022664"/>
    </source>
</evidence>
<comment type="caution">
    <text evidence="9">The sequence shown here is derived from an EMBL/GenBank/DDBJ whole genome shotgun (WGS) entry which is preliminary data.</text>
</comment>
<evidence type="ECO:0000259" key="8">
    <source>
        <dbReference type="PROSITE" id="PS50128"/>
    </source>
</evidence>
<keyword evidence="4" id="KW-0805">Transcription regulation</keyword>
<reference evidence="9 10" key="1">
    <citation type="submission" date="2024-07" db="EMBL/GenBank/DDBJ databases">
        <title>Chromosome-level genome assembly of the water stick insect Ranatra chinensis (Heteroptera: Nepidae).</title>
        <authorList>
            <person name="Liu X."/>
        </authorList>
    </citation>
    <scope>NUCLEOTIDE SEQUENCE [LARGE SCALE GENOMIC DNA]</scope>
    <source>
        <strain evidence="9">Cailab_2021Rc</strain>
        <tissue evidence="9">Muscle</tissue>
    </source>
</reference>
<evidence type="ECO:0000256" key="4">
    <source>
        <dbReference type="ARBA" id="ARBA00023015"/>
    </source>
</evidence>
<evidence type="ECO:0000256" key="6">
    <source>
        <dbReference type="ARBA" id="ARBA00023187"/>
    </source>
</evidence>
<dbReference type="PANTHER" id="PTHR13161">
    <property type="entry name" value="SPLICING FACTOR SUPPRESSOR OF WHITE APRICOT"/>
    <property type="match status" value="1"/>
</dbReference>
<dbReference type="InterPro" id="IPR035967">
    <property type="entry name" value="SWAP/Surp_sf"/>
</dbReference>
<dbReference type="SMART" id="SM00648">
    <property type="entry name" value="SWAP"/>
    <property type="match status" value="2"/>
</dbReference>
<evidence type="ECO:0000313" key="10">
    <source>
        <dbReference type="Proteomes" id="UP001558652"/>
    </source>
</evidence>
<feature type="domain" description="SURP motif" evidence="8">
    <location>
        <begin position="239"/>
        <end position="279"/>
    </location>
</feature>
<evidence type="ECO:0000256" key="7">
    <source>
        <dbReference type="SAM" id="MobiDB-lite"/>
    </source>
</evidence>
<feature type="region of interest" description="Disordered" evidence="7">
    <location>
        <begin position="199"/>
        <end position="235"/>
    </location>
</feature>
<dbReference type="Gene3D" id="1.10.10.790">
    <property type="entry name" value="Surp module"/>
    <property type="match status" value="2"/>
</dbReference>
<dbReference type="SUPFAM" id="SSF109905">
    <property type="entry name" value="Surp module (SWAP domain)"/>
    <property type="match status" value="2"/>
</dbReference>
<dbReference type="PROSITE" id="PS50128">
    <property type="entry name" value="SURP"/>
    <property type="match status" value="2"/>
</dbReference>
<evidence type="ECO:0000313" key="9">
    <source>
        <dbReference type="EMBL" id="KAL1140652.1"/>
    </source>
</evidence>
<gene>
    <name evidence="9" type="ORF">AAG570_000582</name>
</gene>
<dbReference type="PANTHER" id="PTHR13161:SF15">
    <property type="entry name" value="SPLICING FACTOR, SUPPRESSOR OF WHITE-APRICOT HOMOLOG"/>
    <property type="match status" value="1"/>
</dbReference>
<evidence type="ECO:0000256" key="2">
    <source>
        <dbReference type="ARBA" id="ARBA00022737"/>
    </source>
</evidence>
<organism evidence="9 10">
    <name type="scientific">Ranatra chinensis</name>
    <dbReference type="NCBI Taxonomy" id="642074"/>
    <lineage>
        <taxon>Eukaryota</taxon>
        <taxon>Metazoa</taxon>
        <taxon>Ecdysozoa</taxon>
        <taxon>Arthropoda</taxon>
        <taxon>Hexapoda</taxon>
        <taxon>Insecta</taxon>
        <taxon>Pterygota</taxon>
        <taxon>Neoptera</taxon>
        <taxon>Paraneoptera</taxon>
        <taxon>Hemiptera</taxon>
        <taxon>Heteroptera</taxon>
        <taxon>Panheteroptera</taxon>
        <taxon>Nepomorpha</taxon>
        <taxon>Nepidae</taxon>
        <taxon>Ranatrinae</taxon>
        <taxon>Ranatra</taxon>
    </lineage>
</organism>
<protein>
    <recommendedName>
        <fullName evidence="8">SURP motif domain-containing protein</fullName>
    </recommendedName>
</protein>
<dbReference type="InterPro" id="IPR040397">
    <property type="entry name" value="SWAP"/>
</dbReference>